<keyword evidence="3" id="KW-1185">Reference proteome</keyword>
<accession>A0ABW1PFS9</accession>
<proteinExistence type="predicted"/>
<sequence>MTDPQDLLGAVTDPATLTWQRSTFTQNTCVEVAQVPGGALFRNSTIENSPVVPYTTDELRAFILGVKNGEFDGLLD</sequence>
<organism evidence="2 3">
    <name type="scientific">Saccharothrix lopnurensis</name>
    <dbReference type="NCBI Taxonomy" id="1670621"/>
    <lineage>
        <taxon>Bacteria</taxon>
        <taxon>Bacillati</taxon>
        <taxon>Actinomycetota</taxon>
        <taxon>Actinomycetes</taxon>
        <taxon>Pseudonocardiales</taxon>
        <taxon>Pseudonocardiaceae</taxon>
        <taxon>Saccharothrix</taxon>
    </lineage>
</organism>
<comment type="caution">
    <text evidence="2">The sequence shown here is derived from an EMBL/GenBank/DDBJ whole genome shotgun (WGS) entry which is preliminary data.</text>
</comment>
<evidence type="ECO:0000259" key="1">
    <source>
        <dbReference type="Pfam" id="PF04149"/>
    </source>
</evidence>
<evidence type="ECO:0000313" key="3">
    <source>
        <dbReference type="Proteomes" id="UP001596220"/>
    </source>
</evidence>
<evidence type="ECO:0000313" key="2">
    <source>
        <dbReference type="EMBL" id="MFC6093933.1"/>
    </source>
</evidence>
<dbReference type="RefSeq" id="WP_380641601.1">
    <property type="nucleotide sequence ID" value="NZ_JBHSQO010000052.1"/>
</dbReference>
<gene>
    <name evidence="2" type="ORF">ACFP3R_32100</name>
</gene>
<dbReference type="Proteomes" id="UP001596220">
    <property type="component" value="Unassembled WGS sequence"/>
</dbReference>
<name>A0ABW1PFS9_9PSEU</name>
<feature type="domain" description="DUF397" evidence="1">
    <location>
        <begin position="17"/>
        <end position="67"/>
    </location>
</feature>
<dbReference type="Pfam" id="PF04149">
    <property type="entry name" value="DUF397"/>
    <property type="match status" value="1"/>
</dbReference>
<reference evidence="3" key="1">
    <citation type="journal article" date="2019" name="Int. J. Syst. Evol. Microbiol.">
        <title>The Global Catalogue of Microorganisms (GCM) 10K type strain sequencing project: providing services to taxonomists for standard genome sequencing and annotation.</title>
        <authorList>
            <consortium name="The Broad Institute Genomics Platform"/>
            <consortium name="The Broad Institute Genome Sequencing Center for Infectious Disease"/>
            <person name="Wu L."/>
            <person name="Ma J."/>
        </authorList>
    </citation>
    <scope>NUCLEOTIDE SEQUENCE [LARGE SCALE GENOMIC DNA]</scope>
    <source>
        <strain evidence="3">CGMCC 4.7246</strain>
    </source>
</reference>
<dbReference type="EMBL" id="JBHSQO010000052">
    <property type="protein sequence ID" value="MFC6093933.1"/>
    <property type="molecule type" value="Genomic_DNA"/>
</dbReference>
<dbReference type="InterPro" id="IPR007278">
    <property type="entry name" value="DUF397"/>
</dbReference>
<protein>
    <submittedName>
        <fullName evidence="2">DUF397 domain-containing protein</fullName>
    </submittedName>
</protein>